<evidence type="ECO:0000313" key="8">
    <source>
        <dbReference type="EMBL" id="WBW59902.1"/>
    </source>
</evidence>
<evidence type="ECO:0000256" key="5">
    <source>
        <dbReference type="ARBA" id="ARBA00037041"/>
    </source>
</evidence>
<dbReference type="Proteomes" id="UP001210130">
    <property type="component" value="Chromosome"/>
</dbReference>
<dbReference type="InterPro" id="IPR036388">
    <property type="entry name" value="WH-like_DNA-bd_sf"/>
</dbReference>
<comment type="function">
    <text evidence="5">Mediates a global response to leucine. Exogenous leucine affects the expression of a number of different operons; lrp mediates this effect for at least some of these operons. For example it is regulator of the branched-chain amino acid transport genes.</text>
</comment>
<dbReference type="FunFam" id="1.10.10.10:FF:000186">
    <property type="entry name" value="AsnC family transcriptional regulator"/>
    <property type="match status" value="1"/>
</dbReference>
<keyword evidence="9" id="KW-1185">Reference proteome</keyword>
<dbReference type="GO" id="GO:0043200">
    <property type="term" value="P:response to amino acid"/>
    <property type="evidence" value="ECO:0007669"/>
    <property type="project" value="TreeGrafter"/>
</dbReference>
<evidence type="ECO:0000259" key="7">
    <source>
        <dbReference type="PROSITE" id="PS50956"/>
    </source>
</evidence>
<keyword evidence="3" id="KW-0010">Activator</keyword>
<dbReference type="AlphaFoldDB" id="A0AAJ5UDC0"/>
<dbReference type="Gene3D" id="3.30.70.920">
    <property type="match status" value="1"/>
</dbReference>
<dbReference type="InterPro" id="IPR036390">
    <property type="entry name" value="WH_DNA-bd_sf"/>
</dbReference>
<name>A0AAJ5UDC0_9ENTR</name>
<dbReference type="Gene3D" id="1.10.10.10">
    <property type="entry name" value="Winged helix-like DNA-binding domain superfamily/Winged helix DNA-binding domain"/>
    <property type="match status" value="1"/>
</dbReference>
<dbReference type="PANTHER" id="PTHR30154">
    <property type="entry name" value="LEUCINE-RESPONSIVE REGULATORY PROTEIN"/>
    <property type="match status" value="1"/>
</dbReference>
<dbReference type="InterPro" id="IPR019887">
    <property type="entry name" value="Tscrpt_reg_AsnC/Lrp_C"/>
</dbReference>
<gene>
    <name evidence="8" type="ORF">OR613_17945</name>
</gene>
<keyword evidence="4" id="KW-0804">Transcription</keyword>
<proteinExistence type="predicted"/>
<evidence type="ECO:0000256" key="1">
    <source>
        <dbReference type="ARBA" id="ARBA00023015"/>
    </source>
</evidence>
<dbReference type="PANTHER" id="PTHR30154:SF0">
    <property type="entry name" value="LEUCINE-RESPONSIVE REGULATORY PROTEIN"/>
    <property type="match status" value="1"/>
</dbReference>
<sequence>MKDSDGSLTLDRIDLKILSKLQKNGRITNQELADSVGLSASPCLSRVRRMEKAGVIIGYQTHIELAKLCRYVDVIAAITLNNHSLEDFELFESAIQSMRYVVNCTKVSGPIDYLAHFICPDISAYQLLSDELLKIGPKVSNLSSYIVLKSIKPYRGFAFEDLIEPCAKTSE</sequence>
<dbReference type="SUPFAM" id="SSF46785">
    <property type="entry name" value="Winged helix' DNA-binding domain"/>
    <property type="match status" value="1"/>
</dbReference>
<dbReference type="PROSITE" id="PS50956">
    <property type="entry name" value="HTH_ASNC_2"/>
    <property type="match status" value="1"/>
</dbReference>
<evidence type="ECO:0000256" key="2">
    <source>
        <dbReference type="ARBA" id="ARBA00023125"/>
    </source>
</evidence>
<dbReference type="Pfam" id="PF13412">
    <property type="entry name" value="HTH_24"/>
    <property type="match status" value="1"/>
</dbReference>
<evidence type="ECO:0000256" key="6">
    <source>
        <dbReference type="ARBA" id="ARBA00039227"/>
    </source>
</evidence>
<reference evidence="8 9" key="1">
    <citation type="journal article" date="2023" name="Microbiol. Resour. Announc.">
        <title>Complete Genome Sequence of the First Colistin-Resistant Raoultella electrica Strain.</title>
        <authorList>
            <person name="Aldeia C."/>
            <person name="Campos-Madueno E.I."/>
            <person name="Sendi P."/>
            <person name="Endimiani A."/>
        </authorList>
    </citation>
    <scope>NUCLEOTIDE SEQUENCE [LARGE SCALE GENOMIC DNA]</scope>
    <source>
        <strain evidence="8 9">S2-IND-01-C</strain>
    </source>
</reference>
<dbReference type="CDD" id="cd00090">
    <property type="entry name" value="HTH_ARSR"/>
    <property type="match status" value="1"/>
</dbReference>
<dbReference type="SMART" id="SM00344">
    <property type="entry name" value="HTH_ASNC"/>
    <property type="match status" value="1"/>
</dbReference>
<dbReference type="GO" id="GO:0005829">
    <property type="term" value="C:cytosol"/>
    <property type="evidence" value="ECO:0007669"/>
    <property type="project" value="TreeGrafter"/>
</dbReference>
<evidence type="ECO:0000256" key="3">
    <source>
        <dbReference type="ARBA" id="ARBA00023159"/>
    </source>
</evidence>
<evidence type="ECO:0000313" key="9">
    <source>
        <dbReference type="Proteomes" id="UP001210130"/>
    </source>
</evidence>
<dbReference type="InterPro" id="IPR019885">
    <property type="entry name" value="Tscrpt_reg_HTH_AsnC-type_CS"/>
</dbReference>
<dbReference type="InterPro" id="IPR011008">
    <property type="entry name" value="Dimeric_a/b-barrel"/>
</dbReference>
<accession>A0AAJ5UDC0</accession>
<keyword evidence="2" id="KW-0238">DNA-binding</keyword>
<feature type="domain" description="HTH asnC-type" evidence="7">
    <location>
        <begin position="10"/>
        <end position="79"/>
    </location>
</feature>
<dbReference type="EMBL" id="CP112887">
    <property type="protein sequence ID" value="WBW59902.1"/>
    <property type="molecule type" value="Genomic_DNA"/>
</dbReference>
<dbReference type="InterPro" id="IPR019888">
    <property type="entry name" value="Tscrpt_reg_AsnC-like"/>
</dbReference>
<dbReference type="PRINTS" id="PR00033">
    <property type="entry name" value="HTHASNC"/>
</dbReference>
<protein>
    <recommendedName>
        <fullName evidence="6">Leucine-responsive regulatory protein</fullName>
    </recommendedName>
</protein>
<keyword evidence="1" id="KW-0805">Transcription regulation</keyword>
<dbReference type="SUPFAM" id="SSF54909">
    <property type="entry name" value="Dimeric alpha+beta barrel"/>
    <property type="match status" value="1"/>
</dbReference>
<dbReference type="InterPro" id="IPR011991">
    <property type="entry name" value="ArsR-like_HTH"/>
</dbReference>
<evidence type="ECO:0000256" key="4">
    <source>
        <dbReference type="ARBA" id="ARBA00023163"/>
    </source>
</evidence>
<dbReference type="GO" id="GO:0006355">
    <property type="term" value="P:regulation of DNA-templated transcription"/>
    <property type="evidence" value="ECO:0007669"/>
    <property type="project" value="UniProtKB-ARBA"/>
</dbReference>
<dbReference type="Pfam" id="PF01037">
    <property type="entry name" value="AsnC_trans_reg"/>
    <property type="match status" value="1"/>
</dbReference>
<dbReference type="InterPro" id="IPR000485">
    <property type="entry name" value="AsnC-type_HTH_dom"/>
</dbReference>
<dbReference type="RefSeq" id="WP_131048278.1">
    <property type="nucleotide sequence ID" value="NZ_CP041247.1"/>
</dbReference>
<organism evidence="8 9">
    <name type="scientific">Klebsiella electrica</name>
    <dbReference type="NCBI Taxonomy" id="1259973"/>
    <lineage>
        <taxon>Bacteria</taxon>
        <taxon>Pseudomonadati</taxon>
        <taxon>Pseudomonadota</taxon>
        <taxon>Gammaproteobacteria</taxon>
        <taxon>Enterobacterales</taxon>
        <taxon>Enterobacteriaceae</taxon>
        <taxon>Klebsiella/Raoultella group</taxon>
        <taxon>Klebsiella</taxon>
    </lineage>
</organism>
<dbReference type="GO" id="GO:0043565">
    <property type="term" value="F:sequence-specific DNA binding"/>
    <property type="evidence" value="ECO:0007669"/>
    <property type="project" value="InterPro"/>
</dbReference>
<dbReference type="PROSITE" id="PS00519">
    <property type="entry name" value="HTH_ASNC_1"/>
    <property type="match status" value="1"/>
</dbReference>